<dbReference type="AlphaFoldDB" id="A0A5J6LJC8"/>
<proteinExistence type="predicted"/>
<gene>
    <name evidence="2" type="ORF">F5I99_04855</name>
</gene>
<dbReference type="InterPro" id="IPR010982">
    <property type="entry name" value="Lambda_DNA-bd_dom_sf"/>
</dbReference>
<dbReference type="Gene3D" id="1.10.260.40">
    <property type="entry name" value="lambda repressor-like DNA-binding domains"/>
    <property type="match status" value="1"/>
</dbReference>
<protein>
    <submittedName>
        <fullName evidence="2">Helix-turn-helix domain-containing protein</fullName>
    </submittedName>
</protein>
<dbReference type="InterPro" id="IPR001387">
    <property type="entry name" value="Cro/C1-type_HTH"/>
</dbReference>
<keyword evidence="3" id="KW-1185">Reference proteome</keyword>
<dbReference type="PROSITE" id="PS50943">
    <property type="entry name" value="HTH_CROC1"/>
    <property type="match status" value="1"/>
</dbReference>
<evidence type="ECO:0000313" key="3">
    <source>
        <dbReference type="Proteomes" id="UP000325606"/>
    </source>
</evidence>
<evidence type="ECO:0000259" key="1">
    <source>
        <dbReference type="PROSITE" id="PS50943"/>
    </source>
</evidence>
<organism evidence="2 3">
    <name type="scientific">Nitrincola iocasae</name>
    <dbReference type="NCBI Taxonomy" id="2614693"/>
    <lineage>
        <taxon>Bacteria</taxon>
        <taxon>Pseudomonadati</taxon>
        <taxon>Pseudomonadota</taxon>
        <taxon>Gammaproteobacteria</taxon>
        <taxon>Oceanospirillales</taxon>
        <taxon>Oceanospirillaceae</taxon>
        <taxon>Nitrincola</taxon>
    </lineage>
</organism>
<dbReference type="EMBL" id="CP044222">
    <property type="protein sequence ID" value="QEW08503.1"/>
    <property type="molecule type" value="Genomic_DNA"/>
</dbReference>
<dbReference type="CDD" id="cd00093">
    <property type="entry name" value="HTH_XRE"/>
    <property type="match status" value="1"/>
</dbReference>
<dbReference type="KEGG" id="nik:F5I99_04855"/>
<dbReference type="SUPFAM" id="SSF47413">
    <property type="entry name" value="lambda repressor-like DNA-binding domains"/>
    <property type="match status" value="1"/>
</dbReference>
<name>A0A5J6LJC8_9GAMM</name>
<evidence type="ECO:0000313" key="2">
    <source>
        <dbReference type="EMBL" id="QEW08503.1"/>
    </source>
</evidence>
<dbReference type="Pfam" id="PF01381">
    <property type="entry name" value="HTH_3"/>
    <property type="match status" value="1"/>
</dbReference>
<dbReference type="Proteomes" id="UP000325606">
    <property type="component" value="Chromosome"/>
</dbReference>
<reference evidence="2 3" key="1">
    <citation type="submission" date="2019-09" db="EMBL/GenBank/DDBJ databases">
        <title>Nitrincola iocasae sp. nov., a bacterium isolated from the sediment collected at a cold seep field in South China Sea.</title>
        <authorList>
            <person name="Zhang H."/>
            <person name="Wang H."/>
            <person name="Li C."/>
        </authorList>
    </citation>
    <scope>NUCLEOTIDE SEQUENCE [LARGE SCALE GENOMIC DNA]</scope>
    <source>
        <strain evidence="2 3">KXZD1103</strain>
    </source>
</reference>
<dbReference type="GO" id="GO:0003677">
    <property type="term" value="F:DNA binding"/>
    <property type="evidence" value="ECO:0007669"/>
    <property type="project" value="InterPro"/>
</dbReference>
<feature type="domain" description="HTH cro/C1-type" evidence="1">
    <location>
        <begin position="56"/>
        <end position="88"/>
    </location>
</feature>
<sequence length="114" mass="12919">MEIKNQVQRQALPAIVNNPSEPTKTQGYARLWTDSLRQCEEQADIDPVVAAAIETRKSLKLTQTRFARCLDISPRTLAEWEQGKRKPSGAARTLLVWVVANPEHLKIASRSLRR</sequence>
<accession>A0A5J6LJC8</accession>